<dbReference type="RefSeq" id="WP_201081650.1">
    <property type="nucleotide sequence ID" value="NZ_CAJNAS010000024.1"/>
</dbReference>
<dbReference type="InterPro" id="IPR007392">
    <property type="entry name" value="GD_AH_second"/>
</dbReference>
<dbReference type="AlphaFoldDB" id="A0A9N8N4Q5"/>
<name>A0A9N8N4Q5_9BURK</name>
<accession>A0A9N8N4Q5</accession>
<evidence type="ECO:0000259" key="4">
    <source>
        <dbReference type="Pfam" id="PF20629"/>
    </source>
</evidence>
<dbReference type="PANTHER" id="PTHR30536">
    <property type="entry name" value="ALTRONATE/GALACTARATE DEHYDRATASE"/>
    <property type="match status" value="1"/>
</dbReference>
<keyword evidence="6" id="KW-1185">Reference proteome</keyword>
<dbReference type="GO" id="GO:0019698">
    <property type="term" value="P:D-galacturonate catabolic process"/>
    <property type="evidence" value="ECO:0007669"/>
    <property type="project" value="TreeGrafter"/>
</dbReference>
<dbReference type="PANTHER" id="PTHR30536:SF5">
    <property type="entry name" value="ALTRONATE DEHYDRATASE"/>
    <property type="match status" value="1"/>
</dbReference>
<dbReference type="EC" id="4.4.1.24" evidence="5"/>
<organism evidence="5 6">
    <name type="scientific">Paraburkholderia domus</name>
    <dbReference type="NCBI Taxonomy" id="2793075"/>
    <lineage>
        <taxon>Bacteria</taxon>
        <taxon>Pseudomonadati</taxon>
        <taxon>Pseudomonadota</taxon>
        <taxon>Betaproteobacteria</taxon>
        <taxon>Burkholderiales</taxon>
        <taxon>Burkholderiaceae</taxon>
        <taxon>Paraburkholderia</taxon>
    </lineage>
</organism>
<dbReference type="InterPro" id="IPR048332">
    <property type="entry name" value="GD_AH_C"/>
</dbReference>
<dbReference type="InterPro" id="IPR052172">
    <property type="entry name" value="UxaA_altronate/galactarate_dh"/>
</dbReference>
<reference evidence="5" key="1">
    <citation type="submission" date="2021-02" db="EMBL/GenBank/DDBJ databases">
        <authorList>
            <person name="Vanwijnsberghe S."/>
        </authorList>
    </citation>
    <scope>NUCLEOTIDE SEQUENCE</scope>
    <source>
        <strain evidence="5">R-70211</strain>
    </source>
</reference>
<dbReference type="GO" id="GO:0034010">
    <property type="term" value="F:sulfolactate sulfo-lyase activity"/>
    <property type="evidence" value="ECO:0007669"/>
    <property type="project" value="UniProtKB-EC"/>
</dbReference>
<feature type="domain" description="D-galactarate/Altronate dehydratase second" evidence="3">
    <location>
        <begin position="6"/>
        <end position="126"/>
    </location>
</feature>
<evidence type="ECO:0000259" key="3">
    <source>
        <dbReference type="Pfam" id="PF04295"/>
    </source>
</evidence>
<dbReference type="EMBL" id="CAJNAS010000024">
    <property type="protein sequence ID" value="CAE6952250.1"/>
    <property type="molecule type" value="Genomic_DNA"/>
</dbReference>
<gene>
    <name evidence="5" type="primary">suyB_3</name>
    <name evidence="5" type="ORF">R70211_06337</name>
</gene>
<evidence type="ECO:0000256" key="2">
    <source>
        <dbReference type="ARBA" id="ARBA00023239"/>
    </source>
</evidence>
<comment type="similarity">
    <text evidence="1">Belongs to the UxaA family.</text>
</comment>
<dbReference type="Pfam" id="PF04295">
    <property type="entry name" value="GD_AH_second"/>
    <property type="match status" value="1"/>
</dbReference>
<dbReference type="Proteomes" id="UP000675121">
    <property type="component" value="Unassembled WGS sequence"/>
</dbReference>
<evidence type="ECO:0000313" key="6">
    <source>
        <dbReference type="Proteomes" id="UP000675121"/>
    </source>
</evidence>
<protein>
    <submittedName>
        <fullName evidence="5">(2R)-sulfolactate sulfo-lyase subunit beta</fullName>
        <ecNumber evidence="5">4.4.1.24</ecNumber>
    </submittedName>
</protein>
<proteinExistence type="inferred from homology"/>
<evidence type="ECO:0000256" key="1">
    <source>
        <dbReference type="ARBA" id="ARBA00010986"/>
    </source>
</evidence>
<sequence length="383" mass="40400">MKTFLGYRRANGTVGVRNWVAIISVMDNCNPVTRTIANAVDGTIPVTTLFVRGQYGADLDFAYESLAGLGRNPNIAAVLVVGLEESSTEDVASRIRDTGKPVDTVHLQPHGTIHCIAEGTRKALRLSIAASSLRREACPMSELVVGVECGGSDTTSGLSCNPTIGRMADRLIAEGGTVIISETSEFIGAEHLFAARAADESVRAAFVDAVKKMEHAAIVRGVDMRESQPSPDNKRGGLTTVEEKALGAMAKAGSTALVGVLRYGEAPRRKGLHFMDAPAAAVENLTALAAGGCQLTFFGTGVGNPIGNMVAPTVKVCGNIHTLQTMADNIDFDASGILEQGMKISDLGDRLYDYATDVASGTRLASEVLDVRETAVSRFERSL</sequence>
<evidence type="ECO:0000313" key="5">
    <source>
        <dbReference type="EMBL" id="CAE6952250.1"/>
    </source>
</evidence>
<dbReference type="Pfam" id="PF20629">
    <property type="entry name" value="GD_AH_C"/>
    <property type="match status" value="1"/>
</dbReference>
<feature type="domain" description="D-galactarate/Altronate dehydratase C-terminal" evidence="4">
    <location>
        <begin position="140"/>
        <end position="378"/>
    </location>
</feature>
<keyword evidence="2 5" id="KW-0456">Lyase</keyword>
<comment type="caution">
    <text evidence="5">The sequence shown here is derived from an EMBL/GenBank/DDBJ whole genome shotgun (WGS) entry which is preliminary data.</text>
</comment>